<dbReference type="InterPro" id="IPR031157">
    <property type="entry name" value="G_TR_CS"/>
</dbReference>
<dbReference type="InterPro" id="IPR015191">
    <property type="entry name" value="SelB_WHD4"/>
</dbReference>
<dbReference type="NCBIfam" id="TIGR00475">
    <property type="entry name" value="selB"/>
    <property type="match status" value="1"/>
</dbReference>
<keyword evidence="3" id="KW-0547">Nucleotide-binding</keyword>
<protein>
    <submittedName>
        <fullName evidence="7">Selenocysteine-specific translation elongation factor</fullName>
    </submittedName>
</protein>
<keyword evidence="2" id="KW-0963">Cytoplasm</keyword>
<organism evidence="7 8">
    <name type="scientific">Candidatus Sulfurimonas baltica</name>
    <dbReference type="NCBI Taxonomy" id="2740404"/>
    <lineage>
        <taxon>Bacteria</taxon>
        <taxon>Pseudomonadati</taxon>
        <taxon>Campylobacterota</taxon>
        <taxon>Epsilonproteobacteria</taxon>
        <taxon>Campylobacterales</taxon>
        <taxon>Sulfurimonadaceae</taxon>
        <taxon>Sulfurimonas</taxon>
    </lineage>
</organism>
<evidence type="ECO:0000256" key="4">
    <source>
        <dbReference type="ARBA" id="ARBA00022917"/>
    </source>
</evidence>
<feature type="domain" description="Tr-type G" evidence="6">
    <location>
        <begin position="1"/>
        <end position="171"/>
    </location>
</feature>
<dbReference type="GO" id="GO:0005737">
    <property type="term" value="C:cytoplasm"/>
    <property type="evidence" value="ECO:0007669"/>
    <property type="project" value="UniProtKB-SubCell"/>
</dbReference>
<dbReference type="EMBL" id="CP054492">
    <property type="protein sequence ID" value="QOY51134.1"/>
    <property type="molecule type" value="Genomic_DNA"/>
</dbReference>
<dbReference type="CDD" id="cd03696">
    <property type="entry name" value="SelB_II"/>
    <property type="match status" value="1"/>
</dbReference>
<evidence type="ECO:0000256" key="3">
    <source>
        <dbReference type="ARBA" id="ARBA00022741"/>
    </source>
</evidence>
<dbReference type="PANTHER" id="PTHR43721">
    <property type="entry name" value="ELONGATION FACTOR TU-RELATED"/>
    <property type="match status" value="1"/>
</dbReference>
<dbReference type="InterPro" id="IPR036388">
    <property type="entry name" value="WH-like_DNA-bd_sf"/>
</dbReference>
<dbReference type="InterPro" id="IPR004535">
    <property type="entry name" value="Transl_elong_SelB"/>
</dbReference>
<comment type="subcellular location">
    <subcellularLocation>
        <location evidence="1">Cytoplasm</location>
    </subcellularLocation>
</comment>
<dbReference type="SUPFAM" id="SSF50447">
    <property type="entry name" value="Translation proteins"/>
    <property type="match status" value="1"/>
</dbReference>
<dbReference type="InterPro" id="IPR009001">
    <property type="entry name" value="Transl_elong_EF1A/Init_IF2_C"/>
</dbReference>
<keyword evidence="7" id="KW-0251">Elongation factor</keyword>
<evidence type="ECO:0000313" key="7">
    <source>
        <dbReference type="EMBL" id="QOY51134.1"/>
    </source>
</evidence>
<dbReference type="RefSeq" id="WP_194368248.1">
    <property type="nucleotide sequence ID" value="NZ_CP054492.1"/>
</dbReference>
<evidence type="ECO:0000256" key="1">
    <source>
        <dbReference type="ARBA" id="ARBA00004496"/>
    </source>
</evidence>
<accession>A0A7S7RM26</accession>
<reference evidence="7 8" key="1">
    <citation type="submission" date="2020-05" db="EMBL/GenBank/DDBJ databases">
        <title>Sulfurimonas marisnigri, sp. nov., and Sulfurimonas baltica, sp. nov., manganese oxide reducing chemolithoautotrophs of the class Epsilonproteobacteria isolated from the pelagic redoxclines of the Black and Baltic Seas and emended description of the genus Sulfurimonas.</title>
        <authorList>
            <person name="Henkel J.V."/>
            <person name="Laudan C."/>
            <person name="Werner J."/>
            <person name="Neu T."/>
            <person name="Plewe S."/>
            <person name="Sproer C."/>
            <person name="Bunk B."/>
            <person name="Schulz-Vogt H.N."/>
        </authorList>
    </citation>
    <scope>NUCLEOTIDE SEQUENCE [LARGE SCALE GENOMIC DNA]</scope>
    <source>
        <strain evidence="7 8">GD2</strain>
    </source>
</reference>
<dbReference type="Pfam" id="PF00009">
    <property type="entry name" value="GTP_EFTU"/>
    <property type="match status" value="1"/>
</dbReference>
<dbReference type="GO" id="GO:0003723">
    <property type="term" value="F:RNA binding"/>
    <property type="evidence" value="ECO:0007669"/>
    <property type="project" value="InterPro"/>
</dbReference>
<dbReference type="Gene3D" id="1.10.10.2770">
    <property type="match status" value="1"/>
</dbReference>
<dbReference type="Gene3D" id="3.40.50.300">
    <property type="entry name" value="P-loop containing nucleotide triphosphate hydrolases"/>
    <property type="match status" value="1"/>
</dbReference>
<dbReference type="GO" id="GO:0003924">
    <property type="term" value="F:GTPase activity"/>
    <property type="evidence" value="ECO:0007669"/>
    <property type="project" value="InterPro"/>
</dbReference>
<dbReference type="Pfam" id="PF09107">
    <property type="entry name" value="WHD_3rd_SelB"/>
    <property type="match status" value="1"/>
</dbReference>
<dbReference type="PANTHER" id="PTHR43721:SF11">
    <property type="entry name" value="SELENOCYSTEINE-SPECIFIC ELONGATION FACTOR"/>
    <property type="match status" value="1"/>
</dbReference>
<dbReference type="Gene3D" id="2.40.30.10">
    <property type="entry name" value="Translation factors"/>
    <property type="match status" value="1"/>
</dbReference>
<dbReference type="SUPFAM" id="SSF46785">
    <property type="entry name" value="Winged helix' DNA-binding domain"/>
    <property type="match status" value="1"/>
</dbReference>
<dbReference type="InterPro" id="IPR036390">
    <property type="entry name" value="WH_DNA-bd_sf"/>
</dbReference>
<keyword evidence="8" id="KW-1185">Reference proteome</keyword>
<dbReference type="PROSITE" id="PS51722">
    <property type="entry name" value="G_TR_2"/>
    <property type="match status" value="1"/>
</dbReference>
<dbReference type="InterPro" id="IPR027417">
    <property type="entry name" value="P-loop_NTPase"/>
</dbReference>
<dbReference type="AlphaFoldDB" id="A0A7S7RM26"/>
<dbReference type="GO" id="GO:0005525">
    <property type="term" value="F:GTP binding"/>
    <property type="evidence" value="ECO:0007669"/>
    <property type="project" value="UniProtKB-KW"/>
</dbReference>
<dbReference type="Gene3D" id="1.10.10.10">
    <property type="entry name" value="Winged helix-like DNA-binding domain superfamily/Winged helix DNA-binding domain"/>
    <property type="match status" value="1"/>
</dbReference>
<dbReference type="PROSITE" id="PS00301">
    <property type="entry name" value="G_TR_1"/>
    <property type="match status" value="1"/>
</dbReference>
<evidence type="ECO:0000256" key="2">
    <source>
        <dbReference type="ARBA" id="ARBA00022490"/>
    </source>
</evidence>
<dbReference type="InterPro" id="IPR005225">
    <property type="entry name" value="Small_GTP-bd"/>
</dbReference>
<proteinExistence type="predicted"/>
<keyword evidence="5" id="KW-0342">GTP-binding</keyword>
<evidence type="ECO:0000259" key="6">
    <source>
        <dbReference type="PROSITE" id="PS51722"/>
    </source>
</evidence>
<evidence type="ECO:0000256" key="5">
    <source>
        <dbReference type="ARBA" id="ARBA00023134"/>
    </source>
</evidence>
<dbReference type="InterPro" id="IPR000795">
    <property type="entry name" value="T_Tr_GTP-bd_dom"/>
</dbReference>
<dbReference type="CDD" id="cd04171">
    <property type="entry name" value="SelB"/>
    <property type="match status" value="1"/>
</dbReference>
<sequence>MSNFIIGTCGHIDHGKTALIKALNGFEGDTTKEEKERGITIDLSFSNIAKDDKNIAFIDVPGHEKLVKNMIAGAFSFDCVLIVVSAVEGIKPQTVEHLEILNLLGVKNAVLVVTKKDLINESELDKKLIEAEEFITKYDFDLKFSMGVSIYDEACIENLKEKLFSLNASTKIQENFFRYYVDRVFSAKGAGTIVTGTVLGKPIAVNEQIFISDIQKESKIKNLQVHGVDAPMANISNRTAINLSNVDAKNIKRGFVISKKGYLRGFSSIDISFTALKDKLLHHNRHYSVYIGSRKIDAKVLLFNSEDSLSNGFASINSKEDIFSIYDEKLIIRDGNFTVAGGVVLNPVSDPMKKSQKLHLLEALKDKNIPKAYLILLNAHKKGLGLISSAQRFALSHQEALINAKELQNCFVDEKELIIYPISTKEIIYNNIKSIYTKNSYALLSNTSIKLRLKWASEGFIQLVLNELVEEDFLIKDGNLYKNANIKEDFRSSLEQIMLKRLEEENISPTAPYNIYDNLDIDRKMGDEILKSLCSKKQVIRLQHNLFIHSSCLSGLVNDMKNIIKKDGYINIQNFKEKHPLSRKYLITYLDYLDNFSEIKKQENKRVFKGI</sequence>
<dbReference type="Proteomes" id="UP000593994">
    <property type="component" value="Chromosome"/>
</dbReference>
<dbReference type="SUPFAM" id="SSF50465">
    <property type="entry name" value="EF-Tu/eEF-1alpha/eIF2-gamma C-terminal domain"/>
    <property type="match status" value="1"/>
</dbReference>
<dbReference type="GO" id="GO:0001514">
    <property type="term" value="P:selenocysteine incorporation"/>
    <property type="evidence" value="ECO:0007669"/>
    <property type="project" value="InterPro"/>
</dbReference>
<evidence type="ECO:0000313" key="8">
    <source>
        <dbReference type="Proteomes" id="UP000593994"/>
    </source>
</evidence>
<dbReference type="SUPFAM" id="SSF52540">
    <property type="entry name" value="P-loop containing nucleoside triphosphate hydrolases"/>
    <property type="match status" value="1"/>
</dbReference>
<dbReference type="InterPro" id="IPR009000">
    <property type="entry name" value="Transl_B-barrel_sf"/>
</dbReference>
<keyword evidence="4" id="KW-0648">Protein biosynthesis</keyword>
<dbReference type="KEGG" id="sbal:HUE88_08270"/>
<name>A0A7S7RM26_9BACT</name>
<dbReference type="InterPro" id="IPR050055">
    <property type="entry name" value="EF-Tu_GTPase"/>
</dbReference>
<dbReference type="GO" id="GO:0003746">
    <property type="term" value="F:translation elongation factor activity"/>
    <property type="evidence" value="ECO:0007669"/>
    <property type="project" value="UniProtKB-KW"/>
</dbReference>
<dbReference type="NCBIfam" id="TIGR00231">
    <property type="entry name" value="small_GTP"/>
    <property type="match status" value="1"/>
</dbReference>
<gene>
    <name evidence="7" type="primary">selB</name>
    <name evidence="7" type="ORF">HUE88_08270</name>
</gene>